<evidence type="ECO:0000256" key="5">
    <source>
        <dbReference type="ARBA" id="ARBA00022964"/>
    </source>
</evidence>
<dbReference type="Pfam" id="PF13621">
    <property type="entry name" value="Cupin_8"/>
    <property type="match status" value="1"/>
</dbReference>
<feature type="non-terminal residue" evidence="10">
    <location>
        <position position="1"/>
    </location>
</feature>
<comment type="subcellular location">
    <subcellularLocation>
        <location evidence="2">Nucleus</location>
    </subcellularLocation>
</comment>
<evidence type="ECO:0000256" key="2">
    <source>
        <dbReference type="ARBA" id="ARBA00004123"/>
    </source>
</evidence>
<dbReference type="InterPro" id="IPR041667">
    <property type="entry name" value="Cupin_8"/>
</dbReference>
<comment type="similarity">
    <text evidence="3">Belongs to the JARID1 histone demethylase family.</text>
</comment>
<comment type="cofactor">
    <cofactor evidence="1">
        <name>Fe(2+)</name>
        <dbReference type="ChEBI" id="CHEBI:29033"/>
    </cofactor>
</comment>
<keyword evidence="5" id="KW-0223">Dioxygenase</keyword>
<reference evidence="10 11" key="1">
    <citation type="journal article" date="2021" name="Hortic Res">
        <title>The domestication of Cucurbita argyrosperma as revealed by the genome of its wild relative.</title>
        <authorList>
            <person name="Barrera-Redondo J."/>
            <person name="Sanchez-de la Vega G."/>
            <person name="Aguirre-Liguori J.A."/>
            <person name="Castellanos-Morales G."/>
            <person name="Gutierrez-Guerrero Y.T."/>
            <person name="Aguirre-Dugua X."/>
            <person name="Aguirre-Planter E."/>
            <person name="Tenaillon M.I."/>
            <person name="Lira-Saade R."/>
            <person name="Eguiarte L.E."/>
        </authorList>
    </citation>
    <scope>NUCLEOTIDE SEQUENCE [LARGE SCALE GENOMIC DNA]</scope>
    <source>
        <strain evidence="10">JBR-2021</strain>
    </source>
</reference>
<dbReference type="GO" id="GO:0046872">
    <property type="term" value="F:metal ion binding"/>
    <property type="evidence" value="ECO:0007669"/>
    <property type="project" value="UniProtKB-KW"/>
</dbReference>
<feature type="domain" description="JmjC" evidence="9">
    <location>
        <begin position="29"/>
        <end position="323"/>
    </location>
</feature>
<dbReference type="GO" id="GO:0005634">
    <property type="term" value="C:nucleus"/>
    <property type="evidence" value="ECO:0007669"/>
    <property type="project" value="UniProtKB-SubCell"/>
</dbReference>
<dbReference type="PANTHER" id="PTHR12461:SF105">
    <property type="entry name" value="HYPOXIA-INDUCIBLE FACTOR 1-ALPHA INHIBITOR"/>
    <property type="match status" value="1"/>
</dbReference>
<accession>A0AAV6N0B8</accession>
<evidence type="ECO:0000313" key="10">
    <source>
        <dbReference type="EMBL" id="KAG6590213.1"/>
    </source>
</evidence>
<protein>
    <submittedName>
        <fullName evidence="10">Lysine-specific demethylase JMJ30</fullName>
    </submittedName>
</protein>
<keyword evidence="8" id="KW-0539">Nucleus</keyword>
<evidence type="ECO:0000256" key="6">
    <source>
        <dbReference type="ARBA" id="ARBA00023002"/>
    </source>
</evidence>
<dbReference type="EMBL" id="JAGKQH010000010">
    <property type="protein sequence ID" value="KAG6590213.1"/>
    <property type="molecule type" value="Genomic_DNA"/>
</dbReference>
<keyword evidence="6" id="KW-0560">Oxidoreductase</keyword>
<evidence type="ECO:0000256" key="1">
    <source>
        <dbReference type="ARBA" id="ARBA00001954"/>
    </source>
</evidence>
<name>A0AAV6N0B8_9ROSI</name>
<keyword evidence="4" id="KW-0479">Metal-binding</keyword>
<dbReference type="Pfam" id="PF24472">
    <property type="entry name" value="ARM_KDM8_N"/>
    <property type="match status" value="1"/>
</dbReference>
<proteinExistence type="inferred from homology"/>
<evidence type="ECO:0000313" key="11">
    <source>
        <dbReference type="Proteomes" id="UP000685013"/>
    </source>
</evidence>
<gene>
    <name evidence="10" type="primary">JMJ30</name>
    <name evidence="10" type="ORF">SDJN03_15636</name>
</gene>
<dbReference type="PROSITE" id="PS51184">
    <property type="entry name" value="JMJC"/>
    <property type="match status" value="1"/>
</dbReference>
<comment type="caution">
    <text evidence="10">The sequence shown here is derived from an EMBL/GenBank/DDBJ whole genome shotgun (WGS) entry which is preliminary data.</text>
</comment>
<dbReference type="Proteomes" id="UP000685013">
    <property type="component" value="Chromosome 10"/>
</dbReference>
<evidence type="ECO:0000256" key="8">
    <source>
        <dbReference type="ARBA" id="ARBA00023242"/>
    </source>
</evidence>
<dbReference type="InterPro" id="IPR056520">
    <property type="entry name" value="ARM_KDM8_N"/>
</dbReference>
<keyword evidence="7" id="KW-0408">Iron</keyword>
<evidence type="ECO:0000256" key="7">
    <source>
        <dbReference type="ARBA" id="ARBA00023004"/>
    </source>
</evidence>
<evidence type="ECO:0000259" key="9">
    <source>
        <dbReference type="PROSITE" id="PS51184"/>
    </source>
</evidence>
<organism evidence="10 11">
    <name type="scientific">Cucurbita argyrosperma subsp. sororia</name>
    <dbReference type="NCBI Taxonomy" id="37648"/>
    <lineage>
        <taxon>Eukaryota</taxon>
        <taxon>Viridiplantae</taxon>
        <taxon>Streptophyta</taxon>
        <taxon>Embryophyta</taxon>
        <taxon>Tracheophyta</taxon>
        <taxon>Spermatophyta</taxon>
        <taxon>Magnoliopsida</taxon>
        <taxon>eudicotyledons</taxon>
        <taxon>Gunneridae</taxon>
        <taxon>Pentapetalae</taxon>
        <taxon>rosids</taxon>
        <taxon>fabids</taxon>
        <taxon>Cucurbitales</taxon>
        <taxon>Cucurbitaceae</taxon>
        <taxon>Cucurbiteae</taxon>
        <taxon>Cucurbita</taxon>
    </lineage>
</organism>
<dbReference type="InterPro" id="IPR003347">
    <property type="entry name" value="JmjC_dom"/>
</dbReference>
<evidence type="ECO:0000256" key="4">
    <source>
        <dbReference type="ARBA" id="ARBA00022723"/>
    </source>
</evidence>
<keyword evidence="11" id="KW-1185">Reference proteome</keyword>
<dbReference type="AlphaFoldDB" id="A0AAV6N0B8"/>
<sequence>MSSSESKQTPSSYHFETPLLDAQHPSLLHSISDQGGYAFVTMAALAAAGDSCAAETAADVAWEQLHSGPSSSVLPIWRDAYSMACLYLARLHFAGGEFKEALRVLDMGLIMGGSRLRSDLDSAIAKVSAEARIVRVLDVAAADDLMESSLGCDERNKEVARDLPVKSLTNKMVVKMSGLSLEGFLREYFQPGFPVIVSDGMAHWPARTKWKSLDYLHRVAGNRTIPVEVLGKKYIRLYDASLSEELYPYNTETMLCNSSQVDLDNIDEKEFGKVVDLEFVDCILEEGEMLYIPPKWWHYGRSLTTSFSVSFWWNNCDENSSAS</sequence>
<evidence type="ECO:0000256" key="3">
    <source>
        <dbReference type="ARBA" id="ARBA00006801"/>
    </source>
</evidence>
<dbReference type="PANTHER" id="PTHR12461">
    <property type="entry name" value="HYPOXIA-INDUCIBLE FACTOR 1 ALPHA INHIBITOR-RELATED"/>
    <property type="match status" value="1"/>
</dbReference>
<dbReference type="GO" id="GO:0051213">
    <property type="term" value="F:dioxygenase activity"/>
    <property type="evidence" value="ECO:0007669"/>
    <property type="project" value="UniProtKB-KW"/>
</dbReference>